<organism evidence="2 3">
    <name type="scientific">Bartonella choladocola</name>
    <dbReference type="NCBI Taxonomy" id="2750995"/>
    <lineage>
        <taxon>Bacteria</taxon>
        <taxon>Pseudomonadati</taxon>
        <taxon>Pseudomonadota</taxon>
        <taxon>Alphaproteobacteria</taxon>
        <taxon>Hyphomicrobiales</taxon>
        <taxon>Bartonellaceae</taxon>
        <taxon>Bartonella</taxon>
    </lineage>
</organism>
<protein>
    <recommendedName>
        <fullName evidence="1">HTH cro/C1-type domain-containing protein</fullName>
    </recommendedName>
</protein>
<dbReference type="EMBL" id="CP015625">
    <property type="protein sequence ID" value="AQT47938.1"/>
    <property type="molecule type" value="Genomic_DNA"/>
</dbReference>
<evidence type="ECO:0000313" key="3">
    <source>
        <dbReference type="Proteomes" id="UP000189632"/>
    </source>
</evidence>
<evidence type="ECO:0000313" key="2">
    <source>
        <dbReference type="EMBL" id="AQT47938.1"/>
    </source>
</evidence>
<keyword evidence="3" id="KW-1185">Reference proteome</keyword>
<dbReference type="GO" id="GO:0003677">
    <property type="term" value="F:DNA binding"/>
    <property type="evidence" value="ECO:0007669"/>
    <property type="project" value="InterPro"/>
</dbReference>
<name>A0A1U9MJM6_9HYPH</name>
<feature type="domain" description="HTH cro/C1-type" evidence="1">
    <location>
        <begin position="25"/>
        <end position="68"/>
    </location>
</feature>
<proteinExistence type="predicted"/>
<gene>
    <name evidence="2" type="ORF">BBC0122_018410</name>
</gene>
<dbReference type="Gene3D" id="1.10.260.40">
    <property type="entry name" value="lambda repressor-like DNA-binding domains"/>
    <property type="match status" value="1"/>
</dbReference>
<sequence length="127" mass="14553">MDKCQIRKIIAEELAAFVEIAAIPLAELADKANIPEARLSSLLDGNESATLEEFVLLLKAMQIEPQYLLFRPLYDEQIQQYEYRYKMARIAFKTMAENAAHPNYQKRIDTLATLLKNGFETGFDKHA</sequence>
<dbReference type="SUPFAM" id="SSF47413">
    <property type="entry name" value="lambda repressor-like DNA-binding domains"/>
    <property type="match status" value="1"/>
</dbReference>
<dbReference type="KEGG" id="bapi:BBC0122_018410"/>
<evidence type="ECO:0000259" key="1">
    <source>
        <dbReference type="PROSITE" id="PS50943"/>
    </source>
</evidence>
<dbReference type="PROSITE" id="PS50943">
    <property type="entry name" value="HTH_CROC1"/>
    <property type="match status" value="1"/>
</dbReference>
<accession>A0A1U9MJM6</accession>
<dbReference type="InterPro" id="IPR001387">
    <property type="entry name" value="Cro/C1-type_HTH"/>
</dbReference>
<reference evidence="2 3" key="1">
    <citation type="submission" date="2016-11" db="EMBL/GenBank/DDBJ databases">
        <title>Comparative genomics of Bartonella apis.</title>
        <authorList>
            <person name="Engel P."/>
        </authorList>
    </citation>
    <scope>NUCLEOTIDE SEQUENCE [LARGE SCALE GENOMIC DNA]</scope>
    <source>
        <strain evidence="2 3">BBC0122</strain>
    </source>
</reference>
<dbReference type="RefSeq" id="WP_077993348.1">
    <property type="nucleotide sequence ID" value="NZ_CAXUOT020000003.1"/>
</dbReference>
<dbReference type="Proteomes" id="UP000189632">
    <property type="component" value="Chromosome"/>
</dbReference>
<dbReference type="AlphaFoldDB" id="A0A1U9MJM6"/>
<dbReference type="InterPro" id="IPR010982">
    <property type="entry name" value="Lambda_DNA-bd_dom_sf"/>
</dbReference>